<evidence type="ECO:0000256" key="1">
    <source>
        <dbReference type="ARBA" id="ARBA00022801"/>
    </source>
</evidence>
<dbReference type="InterPro" id="IPR011973">
    <property type="entry name" value="PaaD"/>
</dbReference>
<dbReference type="RefSeq" id="WP_377458398.1">
    <property type="nucleotide sequence ID" value="NZ_JBHLUB010000023.1"/>
</dbReference>
<dbReference type="GO" id="GO:0016787">
    <property type="term" value="F:hydrolase activity"/>
    <property type="evidence" value="ECO:0007669"/>
    <property type="project" value="UniProtKB-KW"/>
</dbReference>
<organism evidence="3 4">
    <name type="scientific">Micrococcoides hystricis</name>
    <dbReference type="NCBI Taxonomy" id="1572761"/>
    <lineage>
        <taxon>Bacteria</taxon>
        <taxon>Bacillati</taxon>
        <taxon>Actinomycetota</taxon>
        <taxon>Actinomycetes</taxon>
        <taxon>Micrococcales</taxon>
        <taxon>Micrococcaceae</taxon>
        <taxon>Micrococcoides</taxon>
    </lineage>
</organism>
<evidence type="ECO:0000313" key="3">
    <source>
        <dbReference type="EMBL" id="MFC0581698.1"/>
    </source>
</evidence>
<dbReference type="NCBIfam" id="TIGR02286">
    <property type="entry name" value="PaaD"/>
    <property type="match status" value="1"/>
</dbReference>
<dbReference type="CDD" id="cd03443">
    <property type="entry name" value="PaaI_thioesterase"/>
    <property type="match status" value="1"/>
</dbReference>
<dbReference type="PANTHER" id="PTHR42856:SF1">
    <property type="entry name" value="ACYL-COENZYME A THIOESTERASE PAAI"/>
    <property type="match status" value="1"/>
</dbReference>
<dbReference type="PANTHER" id="PTHR42856">
    <property type="entry name" value="ACYL-COENZYME A THIOESTERASE PAAI"/>
    <property type="match status" value="1"/>
</dbReference>
<dbReference type="InterPro" id="IPR052723">
    <property type="entry name" value="Acyl-CoA_thioesterase_PaaI"/>
</dbReference>
<dbReference type="InterPro" id="IPR003736">
    <property type="entry name" value="PAAI_dom"/>
</dbReference>
<dbReference type="Gene3D" id="3.10.129.10">
    <property type="entry name" value="Hotdog Thioesterase"/>
    <property type="match status" value="1"/>
</dbReference>
<name>A0ABV6P987_9MICC</name>
<keyword evidence="4" id="KW-1185">Reference proteome</keyword>
<keyword evidence="1 3" id="KW-0378">Hydrolase</keyword>
<sequence>MMATDYVSHWMGVDVLAVRDGHATITMTVRKDMLNGFGTGQGGVVFAFADSAFALACNPAHETETVTVASGVDINFLAPAVLGRKLTAIANKRTQFGRSGIYDIQVLQETPEGSQELIAEFRGRSRTVPRPKN</sequence>
<comment type="caution">
    <text evidence="3">The sequence shown here is derived from an EMBL/GenBank/DDBJ whole genome shotgun (WGS) entry which is preliminary data.</text>
</comment>
<proteinExistence type="predicted"/>
<dbReference type="EC" id="3.1.2.-" evidence="3"/>
<dbReference type="InterPro" id="IPR006683">
    <property type="entry name" value="Thioestr_dom"/>
</dbReference>
<feature type="domain" description="Thioesterase" evidence="2">
    <location>
        <begin position="42"/>
        <end position="111"/>
    </location>
</feature>
<evidence type="ECO:0000313" key="4">
    <source>
        <dbReference type="Proteomes" id="UP001589862"/>
    </source>
</evidence>
<dbReference type="SUPFAM" id="SSF54637">
    <property type="entry name" value="Thioesterase/thiol ester dehydrase-isomerase"/>
    <property type="match status" value="1"/>
</dbReference>
<dbReference type="Pfam" id="PF03061">
    <property type="entry name" value="4HBT"/>
    <property type="match status" value="1"/>
</dbReference>
<gene>
    <name evidence="3" type="primary">paaI</name>
    <name evidence="3" type="ORF">ACFFFR_04775</name>
</gene>
<dbReference type="Proteomes" id="UP001589862">
    <property type="component" value="Unassembled WGS sequence"/>
</dbReference>
<dbReference type="EMBL" id="JBHLUB010000023">
    <property type="protein sequence ID" value="MFC0581698.1"/>
    <property type="molecule type" value="Genomic_DNA"/>
</dbReference>
<reference evidence="3 4" key="1">
    <citation type="submission" date="2024-09" db="EMBL/GenBank/DDBJ databases">
        <authorList>
            <person name="Sun Q."/>
            <person name="Mori K."/>
        </authorList>
    </citation>
    <scope>NUCLEOTIDE SEQUENCE [LARGE SCALE GENOMIC DNA]</scope>
    <source>
        <strain evidence="3 4">NCAIM B.02604</strain>
    </source>
</reference>
<protein>
    <submittedName>
        <fullName evidence="3">Hydroxyphenylacetyl-CoA thioesterase PaaI</fullName>
        <ecNumber evidence="3">3.1.2.-</ecNumber>
    </submittedName>
</protein>
<dbReference type="InterPro" id="IPR029069">
    <property type="entry name" value="HotDog_dom_sf"/>
</dbReference>
<evidence type="ECO:0000259" key="2">
    <source>
        <dbReference type="Pfam" id="PF03061"/>
    </source>
</evidence>
<accession>A0ABV6P987</accession>
<dbReference type="NCBIfam" id="TIGR00369">
    <property type="entry name" value="unchar_dom_1"/>
    <property type="match status" value="1"/>
</dbReference>